<dbReference type="HOGENOM" id="CLU_030657_1_0_1"/>
<dbReference type="OrthoDB" id="60092at2759"/>
<dbReference type="GO" id="GO:0000076">
    <property type="term" value="P:DNA replication checkpoint signaling"/>
    <property type="evidence" value="ECO:0007669"/>
    <property type="project" value="TreeGrafter"/>
</dbReference>
<dbReference type="Gene3D" id="3.70.10.10">
    <property type="match status" value="1"/>
</dbReference>
<comment type="function">
    <text evidence="2">Acts in DNA repair and mutagenesis. Involved in promoting resistance to ionizing radiation and UV light, as well as regulating cell cycle progression after irradiation.</text>
</comment>
<dbReference type="SUPFAM" id="SSF55979">
    <property type="entry name" value="DNA clamp"/>
    <property type="match status" value="1"/>
</dbReference>
<keyword evidence="2" id="KW-0227">DNA damage</keyword>
<feature type="compositionally biased region" description="Low complexity" evidence="3">
    <location>
        <begin position="300"/>
        <end position="309"/>
    </location>
</feature>
<dbReference type="GO" id="GO:0071479">
    <property type="term" value="P:cellular response to ionizing radiation"/>
    <property type="evidence" value="ECO:0007669"/>
    <property type="project" value="TreeGrafter"/>
</dbReference>
<evidence type="ECO:0000313" key="5">
    <source>
        <dbReference type="Proteomes" id="UP000054342"/>
    </source>
</evidence>
<reference evidence="4 5" key="1">
    <citation type="submission" date="2015-01" db="EMBL/GenBank/DDBJ databases">
        <title>The Genome Sequence of Exophiala xenobiotica CBS118157.</title>
        <authorList>
            <consortium name="The Broad Institute Genomics Platform"/>
            <person name="Cuomo C."/>
            <person name="de Hoog S."/>
            <person name="Gorbushina A."/>
            <person name="Stielow B."/>
            <person name="Teixiera M."/>
            <person name="Abouelleil A."/>
            <person name="Chapman S.B."/>
            <person name="Priest M."/>
            <person name="Young S.K."/>
            <person name="Wortman J."/>
            <person name="Nusbaum C."/>
            <person name="Birren B."/>
        </authorList>
    </citation>
    <scope>NUCLEOTIDE SEQUENCE [LARGE SCALE GENOMIC DNA]</scope>
    <source>
        <strain evidence="4 5">CBS 118157</strain>
    </source>
</reference>
<dbReference type="GO" id="GO:0030896">
    <property type="term" value="C:checkpoint clamp complex"/>
    <property type="evidence" value="ECO:0007669"/>
    <property type="project" value="UniProtKB-UniRule"/>
</dbReference>
<dbReference type="PANTHER" id="PTHR15237:SF0">
    <property type="entry name" value="CELL CYCLE CHECKPOINT CONTROL PROTEIN"/>
    <property type="match status" value="1"/>
</dbReference>
<name>A0A0D2ELY7_9EURO</name>
<dbReference type="InterPro" id="IPR007268">
    <property type="entry name" value="Rad9/Ddc1"/>
</dbReference>
<feature type="region of interest" description="Disordered" evidence="3">
    <location>
        <begin position="418"/>
        <end position="439"/>
    </location>
</feature>
<gene>
    <name evidence="4" type="ORF">PV05_04459</name>
</gene>
<dbReference type="PANTHER" id="PTHR15237">
    <property type="entry name" value="DNA REPAIR PROTEIN RAD9"/>
    <property type="match status" value="1"/>
</dbReference>
<accession>A0A0D2ELY7</accession>
<dbReference type="GO" id="GO:0006281">
    <property type="term" value="P:DNA repair"/>
    <property type="evidence" value="ECO:0007669"/>
    <property type="project" value="UniProtKB-UniRule"/>
</dbReference>
<evidence type="ECO:0000256" key="2">
    <source>
        <dbReference type="PIRNR" id="PIRNR009303"/>
    </source>
</evidence>
<organism evidence="4 5">
    <name type="scientific">Exophiala xenobiotica</name>
    <dbReference type="NCBI Taxonomy" id="348802"/>
    <lineage>
        <taxon>Eukaryota</taxon>
        <taxon>Fungi</taxon>
        <taxon>Dikarya</taxon>
        <taxon>Ascomycota</taxon>
        <taxon>Pezizomycotina</taxon>
        <taxon>Eurotiomycetes</taxon>
        <taxon>Chaetothyriomycetidae</taxon>
        <taxon>Chaetothyriales</taxon>
        <taxon>Herpotrichiellaceae</taxon>
        <taxon>Exophiala</taxon>
    </lineage>
</organism>
<dbReference type="STRING" id="348802.A0A0D2ELY7"/>
<sequence>MPTFLFTVVAQGVGYIHDLLICLAKFDEDVSLEATPQFLRISSLNVSKTSHASFTLRSSFFNKYHFSPGPRSASGQPVPKFWSCKIQNRALLSIFKRRLADQRDRDTALETCECELQANPDQAECRLIFRLNCRQGVVKTYSLFYEAGEILHAAFDQVGSTNHWTVASRTLRDVVEYFGPKTDQLDWYYQNGKVTFTSYTEKIQSGKEILKQPMHTSVALERKDFASFNVQEGLHIGTMVKDFRAIVAHAESMRAQVTARYSRGNRPMQISYEDNGVLAEFTLMTRGTTNVPHATSTSTPARDLSLRPLSRPPDSPATESASTLPASSRPPDAASMPPPARTSFRDRDAAPPTLSKTASGDSAPLPAGSLNTESMFIPADDDDHQWGEPNFEEEPDIVTWDNTADEVSASSSRHIRDSELHSFASMQDQDRRSTMTRSRFPQEIAPTQRLSQVRGIFD</sequence>
<keyword evidence="5" id="KW-1185">Reference proteome</keyword>
<dbReference type="Proteomes" id="UP000054342">
    <property type="component" value="Unassembled WGS sequence"/>
</dbReference>
<evidence type="ECO:0000256" key="3">
    <source>
        <dbReference type="SAM" id="MobiDB-lite"/>
    </source>
</evidence>
<dbReference type="PIRSF" id="PIRSF009303">
    <property type="entry name" value="Cell_cycle_RAD9"/>
    <property type="match status" value="1"/>
</dbReference>
<dbReference type="RefSeq" id="XP_013316314.1">
    <property type="nucleotide sequence ID" value="XM_013460860.1"/>
</dbReference>
<dbReference type="GO" id="GO:0031573">
    <property type="term" value="P:mitotic intra-S DNA damage checkpoint signaling"/>
    <property type="evidence" value="ECO:0007669"/>
    <property type="project" value="TreeGrafter"/>
</dbReference>
<evidence type="ECO:0000313" key="4">
    <source>
        <dbReference type="EMBL" id="KIW55730.1"/>
    </source>
</evidence>
<evidence type="ECO:0000256" key="1">
    <source>
        <dbReference type="ARBA" id="ARBA00008494"/>
    </source>
</evidence>
<feature type="compositionally biased region" description="Polar residues" evidence="3">
    <location>
        <begin position="289"/>
        <end position="299"/>
    </location>
</feature>
<dbReference type="InterPro" id="IPR026584">
    <property type="entry name" value="Rad9"/>
</dbReference>
<protein>
    <recommendedName>
        <fullName evidence="2">DNA repair protein rad9</fullName>
    </recommendedName>
</protein>
<dbReference type="AlphaFoldDB" id="A0A0D2ELY7"/>
<proteinExistence type="inferred from homology"/>
<comment type="similarity">
    <text evidence="1 2">Belongs to the rad9 family.</text>
</comment>
<feature type="region of interest" description="Disordered" evidence="3">
    <location>
        <begin position="289"/>
        <end position="380"/>
    </location>
</feature>
<dbReference type="InterPro" id="IPR046938">
    <property type="entry name" value="DNA_clamp_sf"/>
</dbReference>
<dbReference type="GeneID" id="25326367"/>
<dbReference type="EMBL" id="KN847319">
    <property type="protein sequence ID" value="KIW55730.1"/>
    <property type="molecule type" value="Genomic_DNA"/>
</dbReference>
<dbReference type="Pfam" id="PF04139">
    <property type="entry name" value="Rad9"/>
    <property type="match status" value="1"/>
</dbReference>